<accession>A0A0C9YGS3</accession>
<evidence type="ECO:0000313" key="1">
    <source>
        <dbReference type="EMBL" id="KIK09557.1"/>
    </source>
</evidence>
<keyword evidence="2" id="KW-1185">Reference proteome</keyword>
<organism evidence="1 2">
    <name type="scientific">Laccaria amethystina LaAM-08-1</name>
    <dbReference type="NCBI Taxonomy" id="1095629"/>
    <lineage>
        <taxon>Eukaryota</taxon>
        <taxon>Fungi</taxon>
        <taxon>Dikarya</taxon>
        <taxon>Basidiomycota</taxon>
        <taxon>Agaricomycotina</taxon>
        <taxon>Agaricomycetes</taxon>
        <taxon>Agaricomycetidae</taxon>
        <taxon>Agaricales</taxon>
        <taxon>Agaricineae</taxon>
        <taxon>Hydnangiaceae</taxon>
        <taxon>Laccaria</taxon>
    </lineage>
</organism>
<proteinExistence type="predicted"/>
<dbReference type="HOGENOM" id="CLU_2469451_0_0_1"/>
<dbReference type="Proteomes" id="UP000054477">
    <property type="component" value="Unassembled WGS sequence"/>
</dbReference>
<name>A0A0C9YGS3_9AGAR</name>
<dbReference type="AlphaFoldDB" id="A0A0C9YGS3"/>
<reference evidence="1 2" key="1">
    <citation type="submission" date="2014-04" db="EMBL/GenBank/DDBJ databases">
        <authorList>
            <consortium name="DOE Joint Genome Institute"/>
            <person name="Kuo A."/>
            <person name="Kohler A."/>
            <person name="Nagy L.G."/>
            <person name="Floudas D."/>
            <person name="Copeland A."/>
            <person name="Barry K.W."/>
            <person name="Cichocki N."/>
            <person name="Veneault-Fourrey C."/>
            <person name="LaButti K."/>
            <person name="Lindquist E.A."/>
            <person name="Lipzen A."/>
            <person name="Lundell T."/>
            <person name="Morin E."/>
            <person name="Murat C."/>
            <person name="Sun H."/>
            <person name="Tunlid A."/>
            <person name="Henrissat B."/>
            <person name="Grigoriev I.V."/>
            <person name="Hibbett D.S."/>
            <person name="Martin F."/>
            <person name="Nordberg H.P."/>
            <person name="Cantor M.N."/>
            <person name="Hua S.X."/>
        </authorList>
    </citation>
    <scope>NUCLEOTIDE SEQUENCE [LARGE SCALE GENOMIC DNA]</scope>
    <source>
        <strain evidence="1 2">LaAM-08-1</strain>
    </source>
</reference>
<evidence type="ECO:0000313" key="2">
    <source>
        <dbReference type="Proteomes" id="UP000054477"/>
    </source>
</evidence>
<gene>
    <name evidence="1" type="ORF">K443DRAFT_671460</name>
</gene>
<reference evidence="2" key="2">
    <citation type="submission" date="2015-01" db="EMBL/GenBank/DDBJ databases">
        <title>Evolutionary Origins and Diversification of the Mycorrhizal Mutualists.</title>
        <authorList>
            <consortium name="DOE Joint Genome Institute"/>
            <consortium name="Mycorrhizal Genomics Consortium"/>
            <person name="Kohler A."/>
            <person name="Kuo A."/>
            <person name="Nagy L.G."/>
            <person name="Floudas D."/>
            <person name="Copeland A."/>
            <person name="Barry K.W."/>
            <person name="Cichocki N."/>
            <person name="Veneault-Fourrey C."/>
            <person name="LaButti K."/>
            <person name="Lindquist E.A."/>
            <person name="Lipzen A."/>
            <person name="Lundell T."/>
            <person name="Morin E."/>
            <person name="Murat C."/>
            <person name="Riley R."/>
            <person name="Ohm R."/>
            <person name="Sun H."/>
            <person name="Tunlid A."/>
            <person name="Henrissat B."/>
            <person name="Grigoriev I.V."/>
            <person name="Hibbett D.S."/>
            <person name="Martin F."/>
        </authorList>
    </citation>
    <scope>NUCLEOTIDE SEQUENCE [LARGE SCALE GENOMIC DNA]</scope>
    <source>
        <strain evidence="2">LaAM-08-1</strain>
    </source>
</reference>
<dbReference type="EMBL" id="KN838538">
    <property type="protein sequence ID" value="KIK09557.1"/>
    <property type="molecule type" value="Genomic_DNA"/>
</dbReference>
<sequence>MVHQRDNLFGTARGDSHDPLGWVDLSGCSVARPLSMTHGTHAYLFGQPPGELIMRFPSFELGLSSTGKLTVALGIDESQRCRPKHKYP</sequence>
<protein>
    <submittedName>
        <fullName evidence="1">Uncharacterized protein</fullName>
    </submittedName>
</protein>